<dbReference type="RefSeq" id="WP_109603088.1">
    <property type="nucleotide sequence ID" value="NZ_BONA01000115.1"/>
</dbReference>
<evidence type="ECO:0000313" key="11">
    <source>
        <dbReference type="EMBL" id="PWK28724.1"/>
    </source>
</evidence>
<evidence type="ECO:0000256" key="1">
    <source>
        <dbReference type="ARBA" id="ARBA00004651"/>
    </source>
</evidence>
<keyword evidence="3" id="KW-0813">Transport</keyword>
<feature type="transmembrane region" description="Helical" evidence="9">
    <location>
        <begin position="362"/>
        <end position="381"/>
    </location>
</feature>
<evidence type="ECO:0000256" key="6">
    <source>
        <dbReference type="ARBA" id="ARBA00022692"/>
    </source>
</evidence>
<feature type="transmembrane region" description="Helical" evidence="9">
    <location>
        <begin position="335"/>
        <end position="356"/>
    </location>
</feature>
<dbReference type="PROSITE" id="PS50850">
    <property type="entry name" value="MFS"/>
    <property type="match status" value="1"/>
</dbReference>
<evidence type="ECO:0000256" key="8">
    <source>
        <dbReference type="ARBA" id="ARBA00023136"/>
    </source>
</evidence>
<comment type="similarity">
    <text evidence="2">Belongs to the major facilitator superfamily. Set transporter family.</text>
</comment>
<evidence type="ECO:0000256" key="4">
    <source>
        <dbReference type="ARBA" id="ARBA00022475"/>
    </source>
</evidence>
<dbReference type="SUPFAM" id="SSF103473">
    <property type="entry name" value="MFS general substrate transporter"/>
    <property type="match status" value="1"/>
</dbReference>
<feature type="transmembrane region" description="Helical" evidence="9">
    <location>
        <begin position="245"/>
        <end position="265"/>
    </location>
</feature>
<dbReference type="PANTHER" id="PTHR23535:SF2">
    <property type="entry name" value="SUGAR EFFLUX TRANSPORTER A-RELATED"/>
    <property type="match status" value="1"/>
</dbReference>
<feature type="transmembrane region" description="Helical" evidence="9">
    <location>
        <begin position="68"/>
        <end position="87"/>
    </location>
</feature>
<dbReference type="EMBL" id="QGGR01000048">
    <property type="protein sequence ID" value="PWK28724.1"/>
    <property type="molecule type" value="Genomic_DNA"/>
</dbReference>
<comment type="caution">
    <text evidence="11">The sequence shown here is derived from an EMBL/GenBank/DDBJ whole genome shotgun (WGS) entry which is preliminary data.</text>
</comment>
<keyword evidence="6 9" id="KW-0812">Transmembrane</keyword>
<feature type="transmembrane region" description="Helical" evidence="9">
    <location>
        <begin position="133"/>
        <end position="154"/>
    </location>
</feature>
<dbReference type="PANTHER" id="PTHR23535">
    <property type="entry name" value="SUGAR EFFLUX TRANSPORTER A-RELATED"/>
    <property type="match status" value="1"/>
</dbReference>
<evidence type="ECO:0000256" key="3">
    <source>
        <dbReference type="ARBA" id="ARBA00022448"/>
    </source>
</evidence>
<feature type="transmembrane region" description="Helical" evidence="9">
    <location>
        <begin position="306"/>
        <end position="323"/>
    </location>
</feature>
<dbReference type="InterPro" id="IPR011701">
    <property type="entry name" value="MFS"/>
</dbReference>
<dbReference type="AlphaFoldDB" id="A0A316EGY6"/>
<keyword evidence="8 9" id="KW-0472">Membrane</keyword>
<comment type="subcellular location">
    <subcellularLocation>
        <location evidence="1">Cell membrane</location>
        <topology evidence="1">Multi-pass membrane protein</topology>
    </subcellularLocation>
</comment>
<accession>A0A316EGY6</accession>
<dbReference type="Proteomes" id="UP000245697">
    <property type="component" value="Unassembled WGS sequence"/>
</dbReference>
<dbReference type="OrthoDB" id="3698057at2"/>
<dbReference type="InterPro" id="IPR036259">
    <property type="entry name" value="MFS_trans_sf"/>
</dbReference>
<evidence type="ECO:0000256" key="5">
    <source>
        <dbReference type="ARBA" id="ARBA00022597"/>
    </source>
</evidence>
<feature type="transmembrane region" description="Helical" evidence="9">
    <location>
        <begin position="93"/>
        <end position="112"/>
    </location>
</feature>
<dbReference type="Gene3D" id="1.20.1250.20">
    <property type="entry name" value="MFS general substrate transporter like domains"/>
    <property type="match status" value="2"/>
</dbReference>
<evidence type="ECO:0000259" key="10">
    <source>
        <dbReference type="PROSITE" id="PS50850"/>
    </source>
</evidence>
<keyword evidence="4" id="KW-1003">Cell membrane</keyword>
<sequence length="398" mass="40322">MTSTLRARVAVASNAAFYGQSTVALPLTLAANGASKAQIALFFAVGAVVAAGLNLLGGPALRRRGSPWWGPSVCGVVAALGTLLVLATAPSPAMYLGGAAMMTMTLVFPHYLSVIGGRDVAGPARLVGRMRRVFVIGYLGGLALASAGGLLHSLDDDFQPLWIAAVLALIDGLIPLGDRRPAPAAVVPAPAAAVPAPAAAGPGRRFRAGVTLLICVLAVLLLRAADAVRLVYLPLFMVDQGLSGTSVALLLLMSVAAEVPLLGPITALADRIGSRRAIVLIAGVGLASFAVIPTVGGMVALIVSQLLYAVFAAGFQSVGMVLLSDVMDGGLGAGADVYTGMVQVGAVFGVAAPLLVPGYSARIFLLGAAFCLAAMVLLIAVRRRLPPVGVRAADGRRR</sequence>
<reference evidence="11 12" key="1">
    <citation type="submission" date="2018-05" db="EMBL/GenBank/DDBJ databases">
        <title>Genomic Encyclopedia of Archaeal and Bacterial Type Strains, Phase II (KMG-II): from individual species to whole genera.</title>
        <authorList>
            <person name="Goeker M."/>
        </authorList>
    </citation>
    <scope>NUCLEOTIDE SEQUENCE [LARGE SCALE GENOMIC DNA]</scope>
    <source>
        <strain evidence="11 12">DSM 45184</strain>
    </source>
</reference>
<evidence type="ECO:0000256" key="7">
    <source>
        <dbReference type="ARBA" id="ARBA00022989"/>
    </source>
</evidence>
<evidence type="ECO:0000313" key="12">
    <source>
        <dbReference type="Proteomes" id="UP000245697"/>
    </source>
</evidence>
<feature type="transmembrane region" description="Helical" evidence="9">
    <location>
        <begin position="206"/>
        <end position="225"/>
    </location>
</feature>
<feature type="transmembrane region" description="Helical" evidence="9">
    <location>
        <begin position="277"/>
        <end position="300"/>
    </location>
</feature>
<name>A0A316EGY6_9ACTN</name>
<evidence type="ECO:0000256" key="2">
    <source>
        <dbReference type="ARBA" id="ARBA00006523"/>
    </source>
</evidence>
<feature type="transmembrane region" description="Helical" evidence="9">
    <location>
        <begin position="37"/>
        <end position="56"/>
    </location>
</feature>
<protein>
    <submittedName>
        <fullName evidence="11">MFS transporter</fullName>
    </submittedName>
</protein>
<feature type="domain" description="Major facilitator superfamily (MFS) profile" evidence="10">
    <location>
        <begin position="211"/>
        <end position="398"/>
    </location>
</feature>
<feature type="transmembrane region" description="Helical" evidence="9">
    <location>
        <begin position="160"/>
        <end position="177"/>
    </location>
</feature>
<dbReference type="InterPro" id="IPR020846">
    <property type="entry name" value="MFS_dom"/>
</dbReference>
<keyword evidence="7 9" id="KW-1133">Transmembrane helix</keyword>
<keyword evidence="12" id="KW-1185">Reference proteome</keyword>
<gene>
    <name evidence="11" type="ORF">BC793_14829</name>
</gene>
<evidence type="ECO:0000256" key="9">
    <source>
        <dbReference type="SAM" id="Phobius"/>
    </source>
</evidence>
<dbReference type="Pfam" id="PF07690">
    <property type="entry name" value="MFS_1"/>
    <property type="match status" value="1"/>
</dbReference>
<dbReference type="GO" id="GO:0005886">
    <property type="term" value="C:plasma membrane"/>
    <property type="evidence" value="ECO:0007669"/>
    <property type="project" value="UniProtKB-SubCell"/>
</dbReference>
<proteinExistence type="inferred from homology"/>
<dbReference type="GO" id="GO:0022857">
    <property type="term" value="F:transmembrane transporter activity"/>
    <property type="evidence" value="ECO:0007669"/>
    <property type="project" value="InterPro"/>
</dbReference>
<keyword evidence="5" id="KW-0762">Sugar transport</keyword>
<organism evidence="11 12">
    <name type="scientific">Actinoplanes xinjiangensis</name>
    <dbReference type="NCBI Taxonomy" id="512350"/>
    <lineage>
        <taxon>Bacteria</taxon>
        <taxon>Bacillati</taxon>
        <taxon>Actinomycetota</taxon>
        <taxon>Actinomycetes</taxon>
        <taxon>Micromonosporales</taxon>
        <taxon>Micromonosporaceae</taxon>
        <taxon>Actinoplanes</taxon>
    </lineage>
</organism>